<gene>
    <name evidence="1" type="ORF">S01H4_56244</name>
</gene>
<feature type="non-terminal residue" evidence="1">
    <location>
        <position position="182"/>
    </location>
</feature>
<comment type="caution">
    <text evidence="1">The sequence shown here is derived from an EMBL/GenBank/DDBJ whole genome shotgun (WGS) entry which is preliminary data.</text>
</comment>
<dbReference type="GO" id="GO:0005975">
    <property type="term" value="P:carbohydrate metabolic process"/>
    <property type="evidence" value="ECO:0007669"/>
    <property type="project" value="InterPro"/>
</dbReference>
<protein>
    <submittedName>
        <fullName evidence="1">Uncharacterized protein</fullName>
    </submittedName>
</protein>
<dbReference type="EMBL" id="BART01032572">
    <property type="protein sequence ID" value="GAH12372.1"/>
    <property type="molecule type" value="Genomic_DNA"/>
</dbReference>
<proteinExistence type="predicted"/>
<organism evidence="1">
    <name type="scientific">marine sediment metagenome</name>
    <dbReference type="NCBI Taxonomy" id="412755"/>
    <lineage>
        <taxon>unclassified sequences</taxon>
        <taxon>metagenomes</taxon>
        <taxon>ecological metagenomes</taxon>
    </lineage>
</organism>
<reference evidence="1" key="1">
    <citation type="journal article" date="2014" name="Front. Microbiol.">
        <title>High frequency of phylogenetically diverse reductive dehalogenase-homologous genes in deep subseafloor sedimentary metagenomes.</title>
        <authorList>
            <person name="Kawai M."/>
            <person name="Futagami T."/>
            <person name="Toyoda A."/>
            <person name="Takaki Y."/>
            <person name="Nishi S."/>
            <person name="Hori S."/>
            <person name="Arai W."/>
            <person name="Tsubouchi T."/>
            <person name="Morono Y."/>
            <person name="Uchiyama I."/>
            <person name="Ito T."/>
            <person name="Fujiyama A."/>
            <person name="Inagaki F."/>
            <person name="Takami H."/>
        </authorList>
    </citation>
    <scope>NUCLEOTIDE SEQUENCE</scope>
    <source>
        <strain evidence="1">Expedition CK06-06</strain>
    </source>
</reference>
<dbReference type="Gene3D" id="1.50.10.10">
    <property type="match status" value="1"/>
</dbReference>
<accession>X1CWZ5</accession>
<dbReference type="AlphaFoldDB" id="X1CWZ5"/>
<sequence>MPAGGQGSIGIVLVKQVSFVGDHFSAKLEECPGKIQVPRLVEGIRHQGTWRDAEDGELSGNAIAHGPVDSTISFSLHIPAKKSRTMYYWLAAASNFDDLATTNRLVRQRGPQSYLDRASAFWNLWLTRKLPDLKDLPQAISDQYKTSLLVIRTQVDNGGAIIAANDSDISSYINDTYSYLWP</sequence>
<dbReference type="SUPFAM" id="SSF48208">
    <property type="entry name" value="Six-hairpin glycosidases"/>
    <property type="match status" value="1"/>
</dbReference>
<evidence type="ECO:0000313" key="1">
    <source>
        <dbReference type="EMBL" id="GAH12372.1"/>
    </source>
</evidence>
<dbReference type="InterPro" id="IPR008928">
    <property type="entry name" value="6-hairpin_glycosidase_sf"/>
</dbReference>
<dbReference type="InterPro" id="IPR012341">
    <property type="entry name" value="6hp_glycosidase-like_sf"/>
</dbReference>
<name>X1CWZ5_9ZZZZ</name>